<dbReference type="AlphaFoldDB" id="M7N3C7"/>
<keyword evidence="7" id="KW-0540">Nuclease</keyword>
<dbReference type="CDD" id="cd06139">
    <property type="entry name" value="DNA_polA_I_Ecoli_like_exo"/>
    <property type="match status" value="1"/>
</dbReference>
<dbReference type="GO" id="GO:0006261">
    <property type="term" value="P:DNA-templated DNA replication"/>
    <property type="evidence" value="ECO:0007669"/>
    <property type="project" value="UniProtKB-UniRule"/>
</dbReference>
<reference evidence="21 22" key="1">
    <citation type="submission" date="2012-12" db="EMBL/GenBank/DDBJ databases">
        <title>Genome assembly of Formosa sp. AK20.</title>
        <authorList>
            <person name="Kumar R."/>
            <person name="Khatri I."/>
            <person name="Vaidya B."/>
            <person name="Subramanian S."/>
            <person name="Pinnaka A."/>
        </authorList>
    </citation>
    <scope>NUCLEOTIDE SEQUENCE [LARGE SCALE GENOMIC DNA]</scope>
    <source>
        <strain evidence="21 22">AK20</strain>
    </source>
</reference>
<dbReference type="EC" id="2.7.7.7" evidence="2 15"/>
<evidence type="ECO:0000256" key="5">
    <source>
        <dbReference type="ARBA" id="ARBA00022695"/>
    </source>
</evidence>
<dbReference type="CDD" id="cd08637">
    <property type="entry name" value="DNA_pol_A_pol_I_C"/>
    <property type="match status" value="1"/>
</dbReference>
<dbReference type="NCBIfam" id="NF004397">
    <property type="entry name" value="PRK05755.1"/>
    <property type="match status" value="1"/>
</dbReference>
<protein>
    <recommendedName>
        <fullName evidence="3 15">DNA polymerase I</fullName>
        <ecNumber evidence="2 15">2.7.7.7</ecNumber>
    </recommendedName>
</protein>
<sequence>MSEQKRLFLVDAYALIFRGYYAFIKNPRINSKGLDTSAIMGFMNSLLDVIKRERPDHLAVCFDKGGSTDRVEMFSEYKANRDETPEAIKIAVPYICEILKAMHIPIMVKEGYEADDVIGTLAKKAEKVGYQTFMVTPDKDFAQLVSENIFMYRPKSFGGGYEVWGIPEVQQKFEVERPEQVIDFLGMMGDSSDNIPGLPGVGEKTAKKFIQAYGSMENLLANTHELKGKMKEKVEASKELGMLSKELARIMLDVPVEFDEKDFEMSEPDVEAVTQIFQELEFRRLIDNFLKTFGTETETTSKTTGASNADNPKKTSPKEQASAGAGQFSLFGGDPSVSKTETTSEYTRNTVETTSHFYQSVAPGMATQLFINNLMSQKSVCFDTETTSLNPLEAELVGIAFSWDIGKGFYIPFPEKKDEAQELIEQLRPFFEDENIEKIGQNLKYDIKVLKKYQVTIKGKLFDTMLAHYLINPDMRHSMDVLAETYLNYTPISITELIGKKGKNQLSMRDVPLEKQTEYAVEDADITLQLKEHFEKELGEANTQKLFDEIEIPLLRVLADMELEGINLDIAYLNTLSKQLDSDIKTLEANIYKEAGEAFNIASPKQLGDILFDKLKLVDKPKKTKTGQYATSEDILSYLAKDHDIIKHILEYRGLAKLKSTYVDALPLQVAPSTGRVHTDYMQTVAATGRLSSNNPNLQNIPIRTERGRQVRKAFIPKNEDYTLLAADYSQIELRIIAALSDEETMIEAFKNGEDIHASTASKVFNVPLNEVTREQRSNAKTVNFGIIYGVSAFGLSNQTNLSRSEAKELIDTYYETYPKLKSYIGKQVDFARDHGYVQTVLGRRRYLKDINSRNAVVRGAAERNAVNAPIQGSAADIIKVAMINIHKKLEAGHYKTKMLLQVHDELVFDVYKPELEHIKPLIKTEMESAFKLKVPLDVDLDVGDNWLEAH</sequence>
<dbReference type="GO" id="GO:0008408">
    <property type="term" value="F:3'-5' exonuclease activity"/>
    <property type="evidence" value="ECO:0007669"/>
    <property type="project" value="UniProtKB-UniRule"/>
</dbReference>
<evidence type="ECO:0000256" key="8">
    <source>
        <dbReference type="ARBA" id="ARBA00022763"/>
    </source>
</evidence>
<dbReference type="Pfam" id="PF01367">
    <property type="entry name" value="5_3_exonuc"/>
    <property type="match status" value="1"/>
</dbReference>
<dbReference type="Pfam" id="PF00476">
    <property type="entry name" value="DNA_pol_A"/>
    <property type="match status" value="1"/>
</dbReference>
<dbReference type="Gene3D" id="3.40.50.1010">
    <property type="entry name" value="5'-nuclease"/>
    <property type="match status" value="1"/>
</dbReference>
<evidence type="ECO:0000313" key="22">
    <source>
        <dbReference type="Proteomes" id="UP000012024"/>
    </source>
</evidence>
<dbReference type="Gene3D" id="1.20.1060.10">
    <property type="entry name" value="Taq DNA Polymerase, Chain T, domain 4"/>
    <property type="match status" value="1"/>
</dbReference>
<dbReference type="FunFam" id="1.10.150.20:FF:000003">
    <property type="entry name" value="DNA polymerase I"/>
    <property type="match status" value="1"/>
</dbReference>
<dbReference type="Proteomes" id="UP000012024">
    <property type="component" value="Unassembled WGS sequence"/>
</dbReference>
<dbReference type="Pfam" id="PF01612">
    <property type="entry name" value="DNA_pol_A_exo1"/>
    <property type="match status" value="1"/>
</dbReference>
<dbReference type="SMART" id="SM00482">
    <property type="entry name" value="POLAc"/>
    <property type="match status" value="1"/>
</dbReference>
<dbReference type="InterPro" id="IPR036279">
    <property type="entry name" value="5-3_exonuclease_C_sf"/>
</dbReference>
<keyword evidence="22" id="KW-1185">Reference proteome</keyword>
<dbReference type="PRINTS" id="PR00868">
    <property type="entry name" value="DNAPOLI"/>
</dbReference>
<evidence type="ECO:0000259" key="19">
    <source>
        <dbReference type="SMART" id="SM00475"/>
    </source>
</evidence>
<dbReference type="SUPFAM" id="SSF56672">
    <property type="entry name" value="DNA/RNA polymerases"/>
    <property type="match status" value="1"/>
</dbReference>
<dbReference type="GO" id="GO:0006302">
    <property type="term" value="P:double-strand break repair"/>
    <property type="evidence" value="ECO:0007669"/>
    <property type="project" value="TreeGrafter"/>
</dbReference>
<dbReference type="GO" id="GO:0003677">
    <property type="term" value="F:DNA binding"/>
    <property type="evidence" value="ECO:0007669"/>
    <property type="project" value="UniProtKB-UniRule"/>
</dbReference>
<dbReference type="InterPro" id="IPR020045">
    <property type="entry name" value="DNA_polI_H3TH"/>
</dbReference>
<keyword evidence="10 16" id="KW-0269">Exonuclease</keyword>
<dbReference type="InterPro" id="IPR001098">
    <property type="entry name" value="DNA-dir_DNA_pol_A_palm_dom"/>
</dbReference>
<evidence type="ECO:0000259" key="18">
    <source>
        <dbReference type="SMART" id="SM00474"/>
    </source>
</evidence>
<dbReference type="InterPro" id="IPR002421">
    <property type="entry name" value="5-3_exonuclease"/>
</dbReference>
<dbReference type="InterPro" id="IPR008918">
    <property type="entry name" value="HhH2"/>
</dbReference>
<evidence type="ECO:0000259" key="20">
    <source>
        <dbReference type="SMART" id="SM00482"/>
    </source>
</evidence>
<comment type="function">
    <text evidence="16">In addition to polymerase activity, this DNA polymerase exhibits 3'-5' and 5'-3' exonuclease activity.</text>
</comment>
<feature type="compositionally biased region" description="Polar residues" evidence="17">
    <location>
        <begin position="337"/>
        <end position="346"/>
    </location>
</feature>
<dbReference type="SUPFAM" id="SSF47807">
    <property type="entry name" value="5' to 3' exonuclease, C-terminal subdomain"/>
    <property type="match status" value="1"/>
</dbReference>
<dbReference type="PANTHER" id="PTHR10133">
    <property type="entry name" value="DNA POLYMERASE I"/>
    <property type="match status" value="1"/>
</dbReference>
<organism evidence="21 22">
    <name type="scientific">Xanthomarina gelatinilytica</name>
    <dbReference type="NCBI Taxonomy" id="1137281"/>
    <lineage>
        <taxon>Bacteria</taxon>
        <taxon>Pseudomonadati</taxon>
        <taxon>Bacteroidota</taxon>
        <taxon>Flavobacteriia</taxon>
        <taxon>Flavobacteriales</taxon>
        <taxon>Flavobacteriaceae</taxon>
        <taxon>Xanthomarina</taxon>
    </lineage>
</organism>
<dbReference type="InterPro" id="IPR036397">
    <property type="entry name" value="RNaseH_sf"/>
</dbReference>
<keyword evidence="13 16" id="KW-0234">DNA repair</keyword>
<feature type="domain" description="5'-3' exonuclease" evidence="19">
    <location>
        <begin position="5"/>
        <end position="266"/>
    </location>
</feature>
<feature type="domain" description="DNA-directed DNA polymerase family A palm" evidence="20">
    <location>
        <begin position="708"/>
        <end position="915"/>
    </location>
</feature>
<comment type="similarity">
    <text evidence="1 16">Belongs to the DNA polymerase type-A family.</text>
</comment>
<evidence type="ECO:0000256" key="12">
    <source>
        <dbReference type="ARBA" id="ARBA00023125"/>
    </source>
</evidence>
<dbReference type="CDD" id="cd09859">
    <property type="entry name" value="PIN_53EXO"/>
    <property type="match status" value="1"/>
</dbReference>
<dbReference type="GO" id="GO:0003887">
    <property type="term" value="F:DNA-directed DNA polymerase activity"/>
    <property type="evidence" value="ECO:0007669"/>
    <property type="project" value="UniProtKB-UniRule"/>
</dbReference>
<dbReference type="eggNOG" id="COG0258">
    <property type="taxonomic scope" value="Bacteria"/>
</dbReference>
<evidence type="ECO:0000256" key="2">
    <source>
        <dbReference type="ARBA" id="ARBA00012417"/>
    </source>
</evidence>
<keyword evidence="5 16" id="KW-0548">Nucleotidyltransferase</keyword>
<keyword evidence="6 16" id="KW-0235">DNA replication</keyword>
<keyword evidence="9 16" id="KW-0378">Hydrolase</keyword>
<dbReference type="Pfam" id="PF02739">
    <property type="entry name" value="5_3_exonuc_N"/>
    <property type="match status" value="1"/>
</dbReference>
<feature type="domain" description="3'-5' exonuclease" evidence="18">
    <location>
        <begin position="358"/>
        <end position="539"/>
    </location>
</feature>
<evidence type="ECO:0000256" key="13">
    <source>
        <dbReference type="ARBA" id="ARBA00023204"/>
    </source>
</evidence>
<evidence type="ECO:0000256" key="1">
    <source>
        <dbReference type="ARBA" id="ARBA00007705"/>
    </source>
</evidence>
<evidence type="ECO:0000256" key="10">
    <source>
        <dbReference type="ARBA" id="ARBA00022839"/>
    </source>
</evidence>
<dbReference type="SUPFAM" id="SSF88723">
    <property type="entry name" value="PIN domain-like"/>
    <property type="match status" value="1"/>
</dbReference>
<dbReference type="SMART" id="SM00474">
    <property type="entry name" value="35EXOc"/>
    <property type="match status" value="1"/>
</dbReference>
<dbReference type="OrthoDB" id="9806424at2"/>
<dbReference type="Gene3D" id="1.10.150.20">
    <property type="entry name" value="5' to 3' exonuclease, C-terminal subdomain"/>
    <property type="match status" value="2"/>
</dbReference>
<evidence type="ECO:0000256" key="7">
    <source>
        <dbReference type="ARBA" id="ARBA00022722"/>
    </source>
</evidence>
<dbReference type="InterPro" id="IPR029060">
    <property type="entry name" value="PIN-like_dom_sf"/>
</dbReference>
<name>M7N3C7_9FLAO</name>
<dbReference type="PROSITE" id="PS00447">
    <property type="entry name" value="DNA_POLYMERASE_A"/>
    <property type="match status" value="1"/>
</dbReference>
<dbReference type="NCBIfam" id="TIGR00593">
    <property type="entry name" value="pola"/>
    <property type="match status" value="1"/>
</dbReference>
<dbReference type="InterPro" id="IPR018320">
    <property type="entry name" value="DNA_polymerase_1"/>
</dbReference>
<dbReference type="InterPro" id="IPR020046">
    <property type="entry name" value="5-3_exonucl_a-hlix_arch_N"/>
</dbReference>
<proteinExistence type="inferred from homology"/>
<dbReference type="InterPro" id="IPR043502">
    <property type="entry name" value="DNA/RNA_pol_sf"/>
</dbReference>
<gene>
    <name evidence="16" type="primary">polA</name>
    <name evidence="21" type="ORF">D778_02124</name>
</gene>
<evidence type="ECO:0000256" key="17">
    <source>
        <dbReference type="SAM" id="MobiDB-lite"/>
    </source>
</evidence>
<evidence type="ECO:0000256" key="14">
    <source>
        <dbReference type="ARBA" id="ARBA00049244"/>
    </source>
</evidence>
<dbReference type="RefSeq" id="WP_007647743.1">
    <property type="nucleotide sequence ID" value="NZ_ANLA01000004.1"/>
</dbReference>
<evidence type="ECO:0000256" key="16">
    <source>
        <dbReference type="RuleBase" id="RU004460"/>
    </source>
</evidence>
<dbReference type="InterPro" id="IPR002298">
    <property type="entry name" value="DNA_polymerase_A"/>
</dbReference>
<evidence type="ECO:0000256" key="9">
    <source>
        <dbReference type="ARBA" id="ARBA00022801"/>
    </source>
</evidence>
<dbReference type="SMART" id="SM00475">
    <property type="entry name" value="53EXOc"/>
    <property type="match status" value="1"/>
</dbReference>
<evidence type="ECO:0000256" key="6">
    <source>
        <dbReference type="ARBA" id="ARBA00022705"/>
    </source>
</evidence>
<dbReference type="InterPro" id="IPR012337">
    <property type="entry name" value="RNaseH-like_sf"/>
</dbReference>
<dbReference type="CDD" id="cd09898">
    <property type="entry name" value="H3TH_53EXO"/>
    <property type="match status" value="1"/>
</dbReference>
<comment type="catalytic activity">
    <reaction evidence="14 16">
        <text>DNA(n) + a 2'-deoxyribonucleoside 5'-triphosphate = DNA(n+1) + diphosphate</text>
        <dbReference type="Rhea" id="RHEA:22508"/>
        <dbReference type="Rhea" id="RHEA-COMP:17339"/>
        <dbReference type="Rhea" id="RHEA-COMP:17340"/>
        <dbReference type="ChEBI" id="CHEBI:33019"/>
        <dbReference type="ChEBI" id="CHEBI:61560"/>
        <dbReference type="ChEBI" id="CHEBI:173112"/>
        <dbReference type="EC" id="2.7.7.7"/>
    </reaction>
</comment>
<dbReference type="PATRIC" id="fig|1137281.3.peg.723"/>
<dbReference type="InterPro" id="IPR019760">
    <property type="entry name" value="DNA-dir_DNA_pol_A_CS"/>
</dbReference>
<feature type="region of interest" description="Disordered" evidence="17">
    <location>
        <begin position="298"/>
        <end position="346"/>
    </location>
</feature>
<evidence type="ECO:0000256" key="11">
    <source>
        <dbReference type="ARBA" id="ARBA00022932"/>
    </source>
</evidence>
<evidence type="ECO:0000256" key="4">
    <source>
        <dbReference type="ARBA" id="ARBA00022679"/>
    </source>
</evidence>
<dbReference type="FunFam" id="1.20.1060.10:FF:000001">
    <property type="entry name" value="DNA polymerase I"/>
    <property type="match status" value="1"/>
</dbReference>
<evidence type="ECO:0000256" key="3">
    <source>
        <dbReference type="ARBA" id="ARBA00020311"/>
    </source>
</evidence>
<keyword evidence="11 16" id="KW-0239">DNA-directed DNA polymerase</keyword>
<evidence type="ECO:0000256" key="15">
    <source>
        <dbReference type="NCBIfam" id="TIGR00593"/>
    </source>
</evidence>
<dbReference type="EMBL" id="ANLA01000004">
    <property type="protein sequence ID" value="EMQ96234.1"/>
    <property type="molecule type" value="Genomic_DNA"/>
</dbReference>
<dbReference type="GO" id="GO:0008409">
    <property type="term" value="F:5'-3' exonuclease activity"/>
    <property type="evidence" value="ECO:0007669"/>
    <property type="project" value="UniProtKB-UniRule"/>
</dbReference>
<dbReference type="eggNOG" id="COG0749">
    <property type="taxonomic scope" value="Bacteria"/>
</dbReference>
<dbReference type="SMART" id="SM00279">
    <property type="entry name" value="HhH2"/>
    <property type="match status" value="1"/>
</dbReference>
<dbReference type="GeneID" id="98640641"/>
<dbReference type="PANTHER" id="PTHR10133:SF27">
    <property type="entry name" value="DNA POLYMERASE NU"/>
    <property type="match status" value="1"/>
</dbReference>
<evidence type="ECO:0000313" key="21">
    <source>
        <dbReference type="EMBL" id="EMQ96234.1"/>
    </source>
</evidence>
<dbReference type="FunFam" id="1.10.150.20:FF:000002">
    <property type="entry name" value="DNA polymerase I"/>
    <property type="match status" value="1"/>
</dbReference>
<dbReference type="SUPFAM" id="SSF53098">
    <property type="entry name" value="Ribonuclease H-like"/>
    <property type="match status" value="1"/>
</dbReference>
<keyword evidence="8 16" id="KW-0227">DNA damage</keyword>
<comment type="caution">
    <text evidence="21">The sequence shown here is derived from an EMBL/GenBank/DDBJ whole genome shotgun (WGS) entry which is preliminary data.</text>
</comment>
<dbReference type="Gene3D" id="3.30.70.370">
    <property type="match status" value="1"/>
</dbReference>
<keyword evidence="4 16" id="KW-0808">Transferase</keyword>
<accession>M7N3C7</accession>
<dbReference type="InterPro" id="IPR002562">
    <property type="entry name" value="3'-5'_exonuclease_dom"/>
</dbReference>
<keyword evidence="12 16" id="KW-0238">DNA-binding</keyword>
<dbReference type="Gene3D" id="3.30.420.10">
    <property type="entry name" value="Ribonuclease H-like superfamily/Ribonuclease H"/>
    <property type="match status" value="1"/>
</dbReference>